<feature type="compositionally biased region" description="Polar residues" evidence="1">
    <location>
        <begin position="16"/>
        <end position="25"/>
    </location>
</feature>
<proteinExistence type="predicted"/>
<evidence type="ECO:0000256" key="1">
    <source>
        <dbReference type="SAM" id="MobiDB-lite"/>
    </source>
</evidence>
<gene>
    <name evidence="2" type="primary">FKBP15-L</name>
    <name evidence="2" type="ORF">Hamer_G018480</name>
</gene>
<accession>A0A8J5MXY2</accession>
<organism evidence="2 3">
    <name type="scientific">Homarus americanus</name>
    <name type="common">American lobster</name>
    <dbReference type="NCBI Taxonomy" id="6706"/>
    <lineage>
        <taxon>Eukaryota</taxon>
        <taxon>Metazoa</taxon>
        <taxon>Ecdysozoa</taxon>
        <taxon>Arthropoda</taxon>
        <taxon>Crustacea</taxon>
        <taxon>Multicrustacea</taxon>
        <taxon>Malacostraca</taxon>
        <taxon>Eumalacostraca</taxon>
        <taxon>Eucarida</taxon>
        <taxon>Decapoda</taxon>
        <taxon>Pleocyemata</taxon>
        <taxon>Astacidea</taxon>
        <taxon>Nephropoidea</taxon>
        <taxon>Nephropidae</taxon>
        <taxon>Homarus</taxon>
    </lineage>
</organism>
<keyword evidence="3" id="KW-1185">Reference proteome</keyword>
<dbReference type="PANTHER" id="PTHR44927">
    <property type="entry name" value="FK506-BINDING PROTEIN 15"/>
    <property type="match status" value="1"/>
</dbReference>
<feature type="compositionally biased region" description="Basic and acidic residues" evidence="1">
    <location>
        <begin position="1029"/>
        <end position="1044"/>
    </location>
</feature>
<protein>
    <submittedName>
        <fullName evidence="2">FK506-binding protein 15-like</fullName>
    </submittedName>
</protein>
<dbReference type="Proteomes" id="UP000747542">
    <property type="component" value="Unassembled WGS sequence"/>
</dbReference>
<feature type="compositionally biased region" description="Polar residues" evidence="1">
    <location>
        <begin position="651"/>
        <end position="666"/>
    </location>
</feature>
<dbReference type="AlphaFoldDB" id="A0A8J5MXY2"/>
<reference evidence="2" key="1">
    <citation type="journal article" date="2021" name="Sci. Adv.">
        <title>The American lobster genome reveals insights on longevity, neural, and immune adaptations.</title>
        <authorList>
            <person name="Polinski J.M."/>
            <person name="Zimin A.V."/>
            <person name="Clark K.F."/>
            <person name="Kohn A.B."/>
            <person name="Sadowski N."/>
            <person name="Timp W."/>
            <person name="Ptitsyn A."/>
            <person name="Khanna P."/>
            <person name="Romanova D.Y."/>
            <person name="Williams P."/>
            <person name="Greenwood S.J."/>
            <person name="Moroz L.L."/>
            <person name="Walt D.R."/>
            <person name="Bodnar A.G."/>
        </authorList>
    </citation>
    <scope>NUCLEOTIDE SEQUENCE</scope>
    <source>
        <strain evidence="2">GMGI-L3</strain>
    </source>
</reference>
<name>A0A8J5MXY2_HOMAM</name>
<evidence type="ECO:0000313" key="2">
    <source>
        <dbReference type="EMBL" id="KAG7168038.1"/>
    </source>
</evidence>
<dbReference type="PANTHER" id="PTHR44927:SF1">
    <property type="entry name" value="FK506-BINDING PROTEIN 15"/>
    <property type="match status" value="1"/>
</dbReference>
<feature type="compositionally biased region" description="Acidic residues" evidence="1">
    <location>
        <begin position="1084"/>
        <end position="1095"/>
    </location>
</feature>
<feature type="region of interest" description="Disordered" evidence="1">
    <location>
        <begin position="1"/>
        <end position="74"/>
    </location>
</feature>
<feature type="compositionally biased region" description="Basic and acidic residues" evidence="1">
    <location>
        <begin position="1051"/>
        <end position="1075"/>
    </location>
</feature>
<feature type="compositionally biased region" description="Polar residues" evidence="1">
    <location>
        <begin position="59"/>
        <end position="74"/>
    </location>
</feature>
<feature type="compositionally biased region" description="Acidic residues" evidence="1">
    <location>
        <begin position="1"/>
        <end position="14"/>
    </location>
</feature>
<dbReference type="EMBL" id="JAHLQT010021080">
    <property type="protein sequence ID" value="KAG7168038.1"/>
    <property type="molecule type" value="Genomic_DNA"/>
</dbReference>
<feature type="region of interest" description="Disordered" evidence="1">
    <location>
        <begin position="648"/>
        <end position="669"/>
    </location>
</feature>
<evidence type="ECO:0000313" key="3">
    <source>
        <dbReference type="Proteomes" id="UP000747542"/>
    </source>
</evidence>
<feature type="compositionally biased region" description="Polar residues" evidence="1">
    <location>
        <begin position="317"/>
        <end position="326"/>
    </location>
</feature>
<feature type="region of interest" description="Disordered" evidence="1">
    <location>
        <begin position="249"/>
        <end position="385"/>
    </location>
</feature>
<feature type="compositionally biased region" description="Polar residues" evidence="1">
    <location>
        <begin position="253"/>
        <end position="265"/>
    </location>
</feature>
<feature type="region of interest" description="Disordered" evidence="1">
    <location>
        <begin position="840"/>
        <end position="897"/>
    </location>
</feature>
<comment type="caution">
    <text evidence="2">The sequence shown here is derived from an EMBL/GenBank/DDBJ whole genome shotgun (WGS) entry which is preliminary data.</text>
</comment>
<feature type="region of interest" description="Disordered" evidence="1">
    <location>
        <begin position="994"/>
        <end position="1095"/>
    </location>
</feature>
<feature type="compositionally biased region" description="Basic and acidic residues" evidence="1">
    <location>
        <begin position="46"/>
        <end position="58"/>
    </location>
</feature>
<sequence length="1095" mass="119411">MFFNDPNDDDDEDFTPASTPSSRLSSLFGGKSDKPSNLKYVAPKQPRADSTDSVDSTKAKSTGTASPSQQSTPQAPTVLIAARVHVYLYVNGAAQSQGRAMCCIVQPNNYGSFTDDQQRNWSIMLEGAQYVEFVTQIGVCRALAGLGMGGGGAQVIQDVTAGEGPSLREGDQTQVVVSMWSVMNGKKNQEIEEPKAGHRIKLKDVAGTWEGGVMGAQKNTRRFIFVHQAKGGDGLLMYDVTVERVKLRGGDQSGRSTPHVDTQQAQREEKNSIGSGSLEHLPQDPGGQVKDDVGSSTKASLVSRMARVGQPLLPSRPATSRSLATDSESEVEEISRRKNTRRHSDSMSGSMEELEATPAVRSRAPSTRSDSRRPEPAPRPAHLSAHPQQLVVYQSSPWQQQTMVAPPGYSPMAAAAPVAPQVTPPASDPTLSLLFSETRSQNTELKISVSKMSDKIDCLVGKIEKLEQQQGSGSAFQSAVVPSRMAPYYQDQFAHNSALGVDPHGLLTHITTIVSDNDEMKTRLGDKETAIASLNASVTQLLQKNQNISLSEVLSLREEKSSITAQLSITQQQLKSLQDELSQSQRSVETQRNEIQGLKSHIQVEERRRAEQNTAQQQELVKEVDELREELKTLRGENDNVKSRLTAAEGSKQTLRQELSVTTEGKTSAEEQLCDARVEAERLKGLVQVAEATVKSLKQQVGEELAKDKEHSSGQEDVLHTQAAQIKELKQEIQQLQNSCSELEKQRSQNNSELEVQVQKLIAEKILLEETVHRMKNSSSSPQQVVDTVKKVMNTVFRTLKPQFTGDEMYPGAEVLRIMLGVIRDTTLQIVEELLKKESTANNSTADNSTVDNSTVDNSTANNSTVDNSTASQDKMNSETTITSGTKEQTIKYNQKNTNSLSDDVKISCVGEDNPNLNKGPSEGVGMREGEAGVENEGKSTPGMNSGEGVCVGGGGGEKSFSEAESKGEGSQCISQSTEPILVNSCPQMLVSNFDINNDEELDPPSRLGTQQEESEAAGGIQVKENEEEPVKSTEGKDKDHKVPVIDMDNTEVRMKGPEKSDSSRDSSMEREWRPRPPTPPLFSDEDDDNDDWLS</sequence>
<feature type="region of interest" description="Disordered" evidence="1">
    <location>
        <begin position="911"/>
        <end position="973"/>
    </location>
</feature>